<dbReference type="EMBL" id="BARS01006000">
    <property type="protein sequence ID" value="GAF81840.1"/>
    <property type="molecule type" value="Genomic_DNA"/>
</dbReference>
<reference evidence="1" key="1">
    <citation type="journal article" date="2014" name="Front. Microbiol.">
        <title>High frequency of phylogenetically diverse reductive dehalogenase-homologous genes in deep subseafloor sedimentary metagenomes.</title>
        <authorList>
            <person name="Kawai M."/>
            <person name="Futagami T."/>
            <person name="Toyoda A."/>
            <person name="Takaki Y."/>
            <person name="Nishi S."/>
            <person name="Hori S."/>
            <person name="Arai W."/>
            <person name="Tsubouchi T."/>
            <person name="Morono Y."/>
            <person name="Uchiyama I."/>
            <person name="Ito T."/>
            <person name="Fujiyama A."/>
            <person name="Inagaki F."/>
            <person name="Takami H."/>
        </authorList>
    </citation>
    <scope>NUCLEOTIDE SEQUENCE</scope>
    <source>
        <strain evidence="1">Expedition CK06-06</strain>
    </source>
</reference>
<sequence length="75" mass="8561">IDTIFNSDLVMAICQTEIEEKESKARIYIANYRHGNQHGQIGIFRDLSIGQFAVAEFEIKENWGETNDGEAGIEW</sequence>
<name>X0U086_9ZZZZ</name>
<feature type="non-terminal residue" evidence="1">
    <location>
        <position position="1"/>
    </location>
</feature>
<organism evidence="1">
    <name type="scientific">marine sediment metagenome</name>
    <dbReference type="NCBI Taxonomy" id="412755"/>
    <lineage>
        <taxon>unclassified sequences</taxon>
        <taxon>metagenomes</taxon>
        <taxon>ecological metagenomes</taxon>
    </lineage>
</organism>
<gene>
    <name evidence="1" type="ORF">S01H1_11747</name>
</gene>
<accession>X0U086</accession>
<evidence type="ECO:0000313" key="1">
    <source>
        <dbReference type="EMBL" id="GAF81840.1"/>
    </source>
</evidence>
<protein>
    <submittedName>
        <fullName evidence="1">Uncharacterized protein</fullName>
    </submittedName>
</protein>
<dbReference type="AlphaFoldDB" id="X0U086"/>
<comment type="caution">
    <text evidence="1">The sequence shown here is derived from an EMBL/GenBank/DDBJ whole genome shotgun (WGS) entry which is preliminary data.</text>
</comment>
<proteinExistence type="predicted"/>